<dbReference type="AlphaFoldDB" id="A0A6N2M0C3"/>
<feature type="compositionally biased region" description="Basic and acidic residues" evidence="1">
    <location>
        <begin position="43"/>
        <end position="52"/>
    </location>
</feature>
<sequence>MSIKIVAPKDSMVVITAKKRKVKPTRSFRGREKWNSFSSNGEVSKDRNTTSEVKELAKEKTSETKIGRVDEVGLAIVIRTSRHSIGSSEDNSSNKCSYCGTRLRRFLDPFLCIFQLFLVTLFEEISCCLAFIVRKRCIMRRNYLLNLLQRDEKGSPQTIATPPEVEVQAQAWFLLCNAPYLQRVQQRVSLLSITRCSLANGIFCCFTRRKIFSGDDDATSECSDLVIEHLNSMGCSFIVPHNLSIPFLVARTVARNNEICSLLVNDEFITEGCAVGCWTTSFDLLRISEGCADFRRLPRIRELVLSLFISPPPIPCSSSFPFSSRLSSVLLMLFHDSSFCIRILASLKANTCFIFWFQNLSSLLAKSYFMIMKDELNMDESETCICSPQKAKFSSSSLESGSSPLTPKNYLRALVVDRPLLDPLRAVPNRSQDLCSTCPAGQFVVFRDDV</sequence>
<evidence type="ECO:0000313" key="3">
    <source>
        <dbReference type="EMBL" id="VFU46966.1"/>
    </source>
</evidence>
<name>A0A6N2M0C3_SALVM</name>
<evidence type="ECO:0000256" key="2">
    <source>
        <dbReference type="SAM" id="Phobius"/>
    </source>
</evidence>
<reference evidence="3" key="1">
    <citation type="submission" date="2019-03" db="EMBL/GenBank/DDBJ databases">
        <authorList>
            <person name="Mank J."/>
            <person name="Almeida P."/>
        </authorList>
    </citation>
    <scope>NUCLEOTIDE SEQUENCE</scope>
    <source>
        <strain evidence="3">78183</strain>
    </source>
</reference>
<evidence type="ECO:0000256" key="1">
    <source>
        <dbReference type="SAM" id="MobiDB-lite"/>
    </source>
</evidence>
<keyword evidence="2" id="KW-0472">Membrane</keyword>
<feature type="transmembrane region" description="Helical" evidence="2">
    <location>
        <begin position="110"/>
        <end position="133"/>
    </location>
</feature>
<gene>
    <name evidence="3" type="ORF">SVIM_LOCUS300274</name>
</gene>
<protein>
    <submittedName>
        <fullName evidence="3">Uncharacterized protein</fullName>
    </submittedName>
</protein>
<accession>A0A6N2M0C3</accession>
<organism evidence="3">
    <name type="scientific">Salix viminalis</name>
    <name type="common">Common osier</name>
    <name type="synonym">Basket willow</name>
    <dbReference type="NCBI Taxonomy" id="40686"/>
    <lineage>
        <taxon>Eukaryota</taxon>
        <taxon>Viridiplantae</taxon>
        <taxon>Streptophyta</taxon>
        <taxon>Embryophyta</taxon>
        <taxon>Tracheophyta</taxon>
        <taxon>Spermatophyta</taxon>
        <taxon>Magnoliopsida</taxon>
        <taxon>eudicotyledons</taxon>
        <taxon>Gunneridae</taxon>
        <taxon>Pentapetalae</taxon>
        <taxon>rosids</taxon>
        <taxon>fabids</taxon>
        <taxon>Malpighiales</taxon>
        <taxon>Salicaceae</taxon>
        <taxon>Saliceae</taxon>
        <taxon>Salix</taxon>
    </lineage>
</organism>
<dbReference type="EMBL" id="CAADRP010001653">
    <property type="protein sequence ID" value="VFU46966.1"/>
    <property type="molecule type" value="Genomic_DNA"/>
</dbReference>
<feature type="region of interest" description="Disordered" evidence="1">
    <location>
        <begin position="26"/>
        <end position="52"/>
    </location>
</feature>
<keyword evidence="2" id="KW-1133">Transmembrane helix</keyword>
<proteinExistence type="predicted"/>
<keyword evidence="2" id="KW-0812">Transmembrane</keyword>